<dbReference type="OrthoDB" id="5571491at2"/>
<feature type="transmembrane region" description="Helical" evidence="1">
    <location>
        <begin position="80"/>
        <end position="102"/>
    </location>
</feature>
<protein>
    <submittedName>
        <fullName evidence="2">Uncharacterized protein</fullName>
    </submittedName>
</protein>
<evidence type="ECO:0000256" key="1">
    <source>
        <dbReference type="SAM" id="Phobius"/>
    </source>
</evidence>
<keyword evidence="1" id="KW-0472">Membrane</keyword>
<dbReference type="Proteomes" id="UP000050416">
    <property type="component" value="Unassembled WGS sequence"/>
</dbReference>
<name>A0A0P8BLW0_9GAMM</name>
<dbReference type="AlphaFoldDB" id="A0A0P8BLW0"/>
<comment type="caution">
    <text evidence="2">The sequence shown here is derived from an EMBL/GenBank/DDBJ whole genome shotgun (WGS) entry which is preliminary data.</text>
</comment>
<dbReference type="EMBL" id="LJZQ01000006">
    <property type="protein sequence ID" value="KPQ29413.1"/>
    <property type="molecule type" value="Genomic_DNA"/>
</dbReference>
<keyword evidence="1" id="KW-0812">Transmembrane</keyword>
<organism evidence="2 3">
    <name type="scientific">Marinobacter excellens HL-55</name>
    <dbReference type="NCBI Taxonomy" id="1305731"/>
    <lineage>
        <taxon>Bacteria</taxon>
        <taxon>Pseudomonadati</taxon>
        <taxon>Pseudomonadota</taxon>
        <taxon>Gammaproteobacteria</taxon>
        <taxon>Pseudomonadales</taxon>
        <taxon>Marinobacteraceae</taxon>
        <taxon>Marinobacter</taxon>
    </lineage>
</organism>
<keyword evidence="1" id="KW-1133">Transmembrane helix</keyword>
<accession>A0A0P8BLW0</accession>
<sequence>MIGFPIALIFANGFEWYAHKYILHGTPRPGQPRYSPIPKSMKSHWQHHKIVRTTDYQDDGYAEGLSNWRTRDEVTSLLKLTAITSLAMPVAPFFTLGTYYAAARYFYVHRRSHLEPEWGKKAIPWHYDHHMNTNQDANWCVTRPWFDYIMGTRVIANEAMAESNPLGIRLPKVVEKPLNQACRKLFPKSFERLNQGQLA</sequence>
<gene>
    <name evidence="2" type="ORF">HLUCCX14_06130</name>
</gene>
<reference evidence="2 3" key="1">
    <citation type="submission" date="2015-09" db="EMBL/GenBank/DDBJ databases">
        <title>Identification and resolution of microdiversity through metagenomic sequencing of parallel consortia.</title>
        <authorList>
            <person name="Nelson W.C."/>
            <person name="Romine M.F."/>
            <person name="Lindemann S.R."/>
        </authorList>
    </citation>
    <scope>NUCLEOTIDE SEQUENCE [LARGE SCALE GENOMIC DNA]</scope>
    <source>
        <strain evidence="2">HL-55</strain>
    </source>
</reference>
<dbReference type="STRING" id="1305731.GCA_000934705_00262"/>
<evidence type="ECO:0000313" key="2">
    <source>
        <dbReference type="EMBL" id="KPQ29413.1"/>
    </source>
</evidence>
<evidence type="ECO:0000313" key="3">
    <source>
        <dbReference type="Proteomes" id="UP000050416"/>
    </source>
</evidence>
<proteinExistence type="predicted"/>
<dbReference type="PATRIC" id="fig|1305731.5.peg.2733"/>